<dbReference type="InterPro" id="IPR036860">
    <property type="entry name" value="SH2_dom_sf"/>
</dbReference>
<dbReference type="GeneTree" id="ENSGT00940000157357"/>
<dbReference type="PROSITE" id="PS50001">
    <property type="entry name" value="SH2"/>
    <property type="match status" value="1"/>
</dbReference>
<dbReference type="Ensembl" id="ENSPKIT00000035076.1">
    <property type="protein sequence ID" value="ENSPKIP00000010938.1"/>
    <property type="gene ID" value="ENSPKIG00000025456.1"/>
</dbReference>
<dbReference type="GO" id="GO:0005737">
    <property type="term" value="C:cytoplasm"/>
    <property type="evidence" value="ECO:0007669"/>
    <property type="project" value="TreeGrafter"/>
</dbReference>
<accession>A0A3B3QXT5</accession>
<evidence type="ECO:0000313" key="5">
    <source>
        <dbReference type="Proteomes" id="UP000261540"/>
    </source>
</evidence>
<dbReference type="SUPFAM" id="SSF55550">
    <property type="entry name" value="SH2 domain"/>
    <property type="match status" value="1"/>
</dbReference>
<organism evidence="4 5">
    <name type="scientific">Paramormyrops kingsleyae</name>
    <dbReference type="NCBI Taxonomy" id="1676925"/>
    <lineage>
        <taxon>Eukaryota</taxon>
        <taxon>Metazoa</taxon>
        <taxon>Chordata</taxon>
        <taxon>Craniata</taxon>
        <taxon>Vertebrata</taxon>
        <taxon>Euteleostomi</taxon>
        <taxon>Actinopterygii</taxon>
        <taxon>Neopterygii</taxon>
        <taxon>Teleostei</taxon>
        <taxon>Osteoglossocephala</taxon>
        <taxon>Osteoglossomorpha</taxon>
        <taxon>Osteoglossiformes</taxon>
        <taxon>Mormyridae</taxon>
        <taxon>Paramormyrops</taxon>
    </lineage>
</organism>
<keyword evidence="5" id="KW-1185">Reference proteome</keyword>
<evidence type="ECO:0000256" key="1">
    <source>
        <dbReference type="ARBA" id="ARBA00022999"/>
    </source>
</evidence>
<dbReference type="PANTHER" id="PTHR14388:SF5">
    <property type="entry name" value="SH2 DOMAIN-CONTAINING PROTEIN 4A"/>
    <property type="match status" value="1"/>
</dbReference>
<evidence type="ECO:0000313" key="4">
    <source>
        <dbReference type="Ensembl" id="ENSPKIP00000010938.1"/>
    </source>
</evidence>
<feature type="domain" description="SH2" evidence="3">
    <location>
        <begin position="35"/>
        <end position="109"/>
    </location>
</feature>
<evidence type="ECO:0000259" key="3">
    <source>
        <dbReference type="PROSITE" id="PS50001"/>
    </source>
</evidence>
<dbReference type="InterPro" id="IPR000980">
    <property type="entry name" value="SH2"/>
</dbReference>
<dbReference type="SMART" id="SM00252">
    <property type="entry name" value="SH2"/>
    <property type="match status" value="1"/>
</dbReference>
<protein>
    <recommendedName>
        <fullName evidence="3">SH2 domain-containing protein</fullName>
    </recommendedName>
</protein>
<proteinExistence type="predicted"/>
<dbReference type="PRINTS" id="PR00401">
    <property type="entry name" value="SH2DOMAIN"/>
</dbReference>
<reference evidence="4" key="1">
    <citation type="submission" date="2025-08" db="UniProtKB">
        <authorList>
            <consortium name="Ensembl"/>
        </authorList>
    </citation>
    <scope>IDENTIFICATION</scope>
</reference>
<keyword evidence="1 2" id="KW-0727">SH2 domain</keyword>
<evidence type="ECO:0000256" key="2">
    <source>
        <dbReference type="PROSITE-ProRule" id="PRU00191"/>
    </source>
</evidence>
<dbReference type="Proteomes" id="UP000261540">
    <property type="component" value="Unplaced"/>
</dbReference>
<dbReference type="STRING" id="1676925.ENSPKIP00000010938"/>
<dbReference type="Gene3D" id="3.30.505.10">
    <property type="entry name" value="SH2 domain"/>
    <property type="match status" value="1"/>
</dbReference>
<reference evidence="4" key="2">
    <citation type="submission" date="2025-09" db="UniProtKB">
        <authorList>
            <consortium name="Ensembl"/>
        </authorList>
    </citation>
    <scope>IDENTIFICATION</scope>
</reference>
<dbReference type="Pfam" id="PF00017">
    <property type="entry name" value="SH2"/>
    <property type="match status" value="1"/>
</dbReference>
<dbReference type="AlphaFoldDB" id="A0A3B3QXT5"/>
<name>A0A3B3QXT5_9TELE</name>
<dbReference type="PANTHER" id="PTHR14388">
    <property type="entry name" value="T CELL-SPECIFIC ADAPTER PROTEIN TSAD"/>
    <property type="match status" value="1"/>
</dbReference>
<sequence>MPSTSNREDIIRWFREEQLPLRAGFRVDHSGIAVWFHGIITRQEAEALLGGQKPGAFLIRVSERIMGFVLSYRYPEGFKHFLIDATDSCYMLLGDQIKFTTLTELVEYHMVNITANTMNKS</sequence>